<dbReference type="AlphaFoldDB" id="F2S7I8"/>
<evidence type="ECO:0000313" key="2">
    <source>
        <dbReference type="EMBL" id="EGD99537.1"/>
    </source>
</evidence>
<organism evidence="2 3">
    <name type="scientific">Trichophyton tonsurans (strain CBS 112818)</name>
    <name type="common">Scalp ringworm fungus</name>
    <dbReference type="NCBI Taxonomy" id="647933"/>
    <lineage>
        <taxon>Eukaryota</taxon>
        <taxon>Fungi</taxon>
        <taxon>Dikarya</taxon>
        <taxon>Ascomycota</taxon>
        <taxon>Pezizomycotina</taxon>
        <taxon>Eurotiomycetes</taxon>
        <taxon>Eurotiomycetidae</taxon>
        <taxon>Onygenales</taxon>
        <taxon>Arthrodermataceae</taxon>
        <taxon>Trichophyton</taxon>
    </lineage>
</organism>
<reference evidence="3" key="1">
    <citation type="journal article" date="2012" name="MBio">
        <title>Comparative genome analysis of Trichophyton rubrum and related dermatophytes reveals candidate genes involved in infection.</title>
        <authorList>
            <person name="Martinez D.A."/>
            <person name="Oliver B.G."/>
            <person name="Graeser Y."/>
            <person name="Goldberg J.M."/>
            <person name="Li W."/>
            <person name="Martinez-Rossi N.M."/>
            <person name="Monod M."/>
            <person name="Shelest E."/>
            <person name="Barton R.C."/>
            <person name="Birch E."/>
            <person name="Brakhage A.A."/>
            <person name="Chen Z."/>
            <person name="Gurr S.J."/>
            <person name="Heiman D."/>
            <person name="Heitman J."/>
            <person name="Kosti I."/>
            <person name="Rossi A."/>
            <person name="Saif S."/>
            <person name="Samalova M."/>
            <person name="Saunders C.W."/>
            <person name="Shea T."/>
            <person name="Summerbell R.C."/>
            <person name="Xu J."/>
            <person name="Young S."/>
            <person name="Zeng Q."/>
            <person name="Birren B.W."/>
            <person name="Cuomo C.A."/>
            <person name="White T.C."/>
        </authorList>
    </citation>
    <scope>NUCLEOTIDE SEQUENCE [LARGE SCALE GENOMIC DNA]</scope>
    <source>
        <strain evidence="3">CBS 112818</strain>
    </source>
</reference>
<keyword evidence="3" id="KW-1185">Reference proteome</keyword>
<sequence length="130" mass="14993">MTTEMAVFHRFRAFGYEVISDAQLIKWRASERWAEKLSGVVNFIAGPRQFSILVVDAQGDGVYVECDSWWSQKQSTEKRDREIKKSTIGGLKIFQENWYLGSSAERRPEKRVQKRGKGPKGYRNSNEGSK</sequence>
<gene>
    <name evidence="2" type="ORF">TESG_06804</name>
</gene>
<feature type="region of interest" description="Disordered" evidence="1">
    <location>
        <begin position="104"/>
        <end position="130"/>
    </location>
</feature>
<dbReference type="Proteomes" id="UP000009172">
    <property type="component" value="Unassembled WGS sequence"/>
</dbReference>
<evidence type="ECO:0000313" key="3">
    <source>
        <dbReference type="Proteomes" id="UP000009172"/>
    </source>
</evidence>
<evidence type="ECO:0000256" key="1">
    <source>
        <dbReference type="SAM" id="MobiDB-lite"/>
    </source>
</evidence>
<proteinExistence type="predicted"/>
<accession>F2S7I8</accession>
<name>F2S7I8_TRIT1</name>
<dbReference type="EMBL" id="GG698523">
    <property type="protein sequence ID" value="EGD99537.1"/>
    <property type="molecule type" value="Genomic_DNA"/>
</dbReference>
<dbReference type="HOGENOM" id="CLU_2005519_0_0_1"/>
<protein>
    <submittedName>
        <fullName evidence="2">Uncharacterized protein</fullName>
    </submittedName>
</protein>